<keyword evidence="3" id="KW-0328">Glycosyltransferase</keyword>
<comment type="similarity">
    <text evidence="2">Belongs to the glycosyltransferase 2 family.</text>
</comment>
<dbReference type="InterPro" id="IPR029044">
    <property type="entry name" value="Nucleotide-diphossugar_trans"/>
</dbReference>
<dbReference type="AlphaFoldDB" id="A0A939TJA3"/>
<dbReference type="PANTHER" id="PTHR43179:SF12">
    <property type="entry name" value="GALACTOFURANOSYLTRANSFERASE GLFT2"/>
    <property type="match status" value="1"/>
</dbReference>
<dbReference type="Gene3D" id="3.90.550.10">
    <property type="entry name" value="Spore Coat Polysaccharide Biosynthesis Protein SpsA, Chain A"/>
    <property type="match status" value="1"/>
</dbReference>
<evidence type="ECO:0000256" key="2">
    <source>
        <dbReference type="ARBA" id="ARBA00006739"/>
    </source>
</evidence>
<dbReference type="Proteomes" id="UP000668403">
    <property type="component" value="Unassembled WGS sequence"/>
</dbReference>
<evidence type="ECO:0000313" key="6">
    <source>
        <dbReference type="EMBL" id="MBO2989021.1"/>
    </source>
</evidence>
<proteinExistence type="inferred from homology"/>
<evidence type="ECO:0000256" key="3">
    <source>
        <dbReference type="ARBA" id="ARBA00022676"/>
    </source>
</evidence>
<keyword evidence="7" id="KW-1185">Reference proteome</keyword>
<keyword evidence="4" id="KW-0808">Transferase</keyword>
<dbReference type="Pfam" id="PF02709">
    <property type="entry name" value="Glyco_transf_7C"/>
    <property type="match status" value="1"/>
</dbReference>
<sequence>MRTAVVTIAHGRHAHWRRQRAGLAAGLRPMLADRHVLVAIADPDLPGDGAAPALRTMHLDGDPDRLPLARARNVGAAAAIDDGAELLIFLDVDCIPGAWLVSGYRAAAAAPETRGHLLCGPVTYLDPPGPDGYDLAELPALDAPHPARPAPPPGRIVTGGSHELFWSLSFALDAATWHRIGGFDERYDGYGGEDTDFGQRARSAGVDLAWVGDARAFHQHHPVQDPPVGHLDDILRNGSIFAERWGWWPMRGWIDAFIELGLVAPDGAGGYRRTP</sequence>
<dbReference type="EMBL" id="JAGFBF010000001">
    <property type="protein sequence ID" value="MBO2989021.1"/>
    <property type="molecule type" value="Genomic_DNA"/>
</dbReference>
<dbReference type="SUPFAM" id="SSF53448">
    <property type="entry name" value="Nucleotide-diphospho-sugar transferases"/>
    <property type="match status" value="1"/>
</dbReference>
<evidence type="ECO:0000256" key="1">
    <source>
        <dbReference type="ARBA" id="ARBA00004776"/>
    </source>
</evidence>
<name>A0A939TJA3_9MICO</name>
<protein>
    <submittedName>
        <fullName evidence="6">Glycosyltransferase family 2 protein</fullName>
    </submittedName>
</protein>
<reference evidence="6" key="1">
    <citation type="submission" date="2021-03" db="EMBL/GenBank/DDBJ databases">
        <title>Leucobacter chromiisoli sp. nov., isolated from chromium-containing soil of chemical plant.</title>
        <authorList>
            <person name="Xu Z."/>
        </authorList>
    </citation>
    <scope>NUCLEOTIDE SEQUENCE</scope>
    <source>
        <strain evidence="6">K 70/01</strain>
    </source>
</reference>
<evidence type="ECO:0000256" key="4">
    <source>
        <dbReference type="ARBA" id="ARBA00022679"/>
    </source>
</evidence>
<evidence type="ECO:0000259" key="5">
    <source>
        <dbReference type="Pfam" id="PF02709"/>
    </source>
</evidence>
<comment type="caution">
    <text evidence="6">The sequence shown here is derived from an EMBL/GenBank/DDBJ whole genome shotgun (WGS) entry which is preliminary data.</text>
</comment>
<comment type="pathway">
    <text evidence="1">Cell wall biogenesis; cell wall polysaccharide biosynthesis.</text>
</comment>
<gene>
    <name evidence="6" type="ORF">J4H85_03275</name>
</gene>
<organism evidence="6 7">
    <name type="scientific">Leucobacter tardus</name>
    <dbReference type="NCBI Taxonomy" id="501483"/>
    <lineage>
        <taxon>Bacteria</taxon>
        <taxon>Bacillati</taxon>
        <taxon>Actinomycetota</taxon>
        <taxon>Actinomycetes</taxon>
        <taxon>Micrococcales</taxon>
        <taxon>Microbacteriaceae</taxon>
        <taxon>Leucobacter</taxon>
    </lineage>
</organism>
<dbReference type="InterPro" id="IPR027791">
    <property type="entry name" value="Galactosyl_T_C"/>
</dbReference>
<dbReference type="GO" id="GO:0016757">
    <property type="term" value="F:glycosyltransferase activity"/>
    <property type="evidence" value="ECO:0007669"/>
    <property type="project" value="UniProtKB-KW"/>
</dbReference>
<feature type="domain" description="Galactosyltransferase C-terminal" evidence="5">
    <location>
        <begin position="168"/>
        <end position="214"/>
    </location>
</feature>
<dbReference type="PANTHER" id="PTHR43179">
    <property type="entry name" value="RHAMNOSYLTRANSFERASE WBBL"/>
    <property type="match status" value="1"/>
</dbReference>
<accession>A0A939TJA3</accession>
<evidence type="ECO:0000313" key="7">
    <source>
        <dbReference type="Proteomes" id="UP000668403"/>
    </source>
</evidence>
<dbReference type="RefSeq" id="WP_208236823.1">
    <property type="nucleotide sequence ID" value="NZ_BAAAQU010000001.1"/>
</dbReference>